<dbReference type="Proteomes" id="UP000199072">
    <property type="component" value="Unassembled WGS sequence"/>
</dbReference>
<dbReference type="AlphaFoldDB" id="A0A1G6ZNL5"/>
<gene>
    <name evidence="1" type="ORF">SAMN05216464_103420</name>
</gene>
<dbReference type="EMBL" id="FNAI01000003">
    <property type="protein sequence ID" value="SDE03787.1"/>
    <property type="molecule type" value="Genomic_DNA"/>
</dbReference>
<proteinExistence type="predicted"/>
<evidence type="ECO:0000313" key="2">
    <source>
        <dbReference type="Proteomes" id="UP000199072"/>
    </source>
</evidence>
<keyword evidence="2" id="KW-1185">Reference proteome</keyword>
<evidence type="ECO:0000313" key="1">
    <source>
        <dbReference type="EMBL" id="SDE03787.1"/>
    </source>
</evidence>
<reference evidence="1 2" key="1">
    <citation type="submission" date="2016-10" db="EMBL/GenBank/DDBJ databases">
        <authorList>
            <person name="de Groot N.N."/>
        </authorList>
    </citation>
    <scope>NUCLEOTIDE SEQUENCE [LARGE SCALE GENOMIC DNA]</scope>
    <source>
        <strain evidence="1 2">47C3B</strain>
    </source>
</reference>
<organism evidence="1 2">
    <name type="scientific">Mucilaginibacter pineti</name>
    <dbReference type="NCBI Taxonomy" id="1391627"/>
    <lineage>
        <taxon>Bacteria</taxon>
        <taxon>Pseudomonadati</taxon>
        <taxon>Bacteroidota</taxon>
        <taxon>Sphingobacteriia</taxon>
        <taxon>Sphingobacteriales</taxon>
        <taxon>Sphingobacteriaceae</taxon>
        <taxon>Mucilaginibacter</taxon>
    </lineage>
</organism>
<evidence type="ECO:0008006" key="3">
    <source>
        <dbReference type="Google" id="ProtNLM"/>
    </source>
</evidence>
<sequence length="341" mass="40571">MILYFYIDQDHFPYDYHKELSIDDKQNSRVKAALSSADTWLLWPFRTYLELKDYYCCHLVDEMPQEGIILFFRGSISMDQQPLEKQFWICLVADSTWHPFSQVNIFQNREAAKTYKNGHFIRHWPSPGILRRTTPLVGIKCLYYMGDINNLTPELKSEDWKNFLSDEGIRFICPTVESWSDYRDVDAVVAIRSFDGDPYLNKPASKLINAWAGNVIVIGTNESAYLAETNDPHDMIRVDSYTQLKLILLQLRDDLELARMYQSRSTEKSVKYSLDFFRDNWIRLIEDNIIPMTSVWTRKSRLDYRLYIIGRLFKKRFFSLQNHFRSRITNKITMYLKSRYE</sequence>
<accession>A0A1G6ZNL5</accession>
<name>A0A1G6ZNL5_9SPHI</name>
<protein>
    <recommendedName>
        <fullName evidence="3">Glycosyl transferases group 1</fullName>
    </recommendedName>
</protein>
<dbReference type="STRING" id="1391627.SAMN05216464_103420"/>